<accession>A0A2V5J9A2</accession>
<organism evidence="1 2">
    <name type="scientific">Arthrobacter psychrolactophilus</name>
    <dbReference type="NCBI Taxonomy" id="92442"/>
    <lineage>
        <taxon>Bacteria</taxon>
        <taxon>Bacillati</taxon>
        <taxon>Actinomycetota</taxon>
        <taxon>Actinomycetes</taxon>
        <taxon>Micrococcales</taxon>
        <taxon>Micrococcaceae</taxon>
        <taxon>Arthrobacter</taxon>
    </lineage>
</organism>
<dbReference type="EMBL" id="QJVC01000002">
    <property type="protein sequence ID" value="PYI39790.1"/>
    <property type="molecule type" value="Genomic_DNA"/>
</dbReference>
<proteinExistence type="predicted"/>
<keyword evidence="2" id="KW-1185">Reference proteome</keyword>
<protein>
    <submittedName>
        <fullName evidence="1">Uncharacterized protein</fullName>
    </submittedName>
</protein>
<sequence length="148" mass="16754">MGNSSNNGFYMIGTKVCLSGHNHTLPRSSKEVAPGVTVYRSPNAVYNTTEKAGRMVRRFGNIVYWPATGHRHITINAGATRDEILCLYATAKLAREDWPIHPCEPDRRRVQLCRYVDDDYLAQAEAAMFQDLELTNLFDLTTEQMETV</sequence>
<reference evidence="1 2" key="1">
    <citation type="submission" date="2018-05" db="EMBL/GenBank/DDBJ databases">
        <title>Genetic diversity of glacier-inhabiting Cryobacterium bacteria in China and description of Cryobacterium mengkeensis sp. nov. and Arthrobacter glacialis sp. nov.</title>
        <authorList>
            <person name="Liu Q."/>
            <person name="Xin Y.-H."/>
        </authorList>
    </citation>
    <scope>NUCLEOTIDE SEQUENCE [LARGE SCALE GENOMIC DNA]</scope>
    <source>
        <strain evidence="1 2">B7</strain>
    </source>
</reference>
<evidence type="ECO:0000313" key="1">
    <source>
        <dbReference type="EMBL" id="PYI39790.1"/>
    </source>
</evidence>
<evidence type="ECO:0000313" key="2">
    <source>
        <dbReference type="Proteomes" id="UP000247980"/>
    </source>
</evidence>
<dbReference type="OrthoDB" id="9976707at2"/>
<dbReference type="RefSeq" id="WP_110483963.1">
    <property type="nucleotide sequence ID" value="NZ_QJVC01000002.1"/>
</dbReference>
<dbReference type="Proteomes" id="UP000247980">
    <property type="component" value="Unassembled WGS sequence"/>
</dbReference>
<dbReference type="AlphaFoldDB" id="A0A2V5J9A2"/>
<gene>
    <name evidence="1" type="ORF">CVS30_03785</name>
</gene>
<name>A0A2V5J9A2_9MICC</name>
<comment type="caution">
    <text evidence="1">The sequence shown here is derived from an EMBL/GenBank/DDBJ whole genome shotgun (WGS) entry which is preliminary data.</text>
</comment>